<dbReference type="Proteomes" id="UP000829685">
    <property type="component" value="Unassembled WGS sequence"/>
</dbReference>
<dbReference type="SUPFAM" id="SSF49899">
    <property type="entry name" value="Concanavalin A-like lectins/glucanases"/>
    <property type="match status" value="1"/>
</dbReference>
<dbReference type="PRINTS" id="PR00977">
    <property type="entry name" value="SCYTLDPTASE"/>
</dbReference>
<dbReference type="Gene3D" id="2.60.120.700">
    <property type="entry name" value="Peptidase G1"/>
    <property type="match status" value="1"/>
</dbReference>
<accession>A0A9Q0AJN7</accession>
<dbReference type="PANTHER" id="PTHR37536">
    <property type="entry name" value="PUTATIVE (AFU_ORTHOLOGUE AFUA_3G02970)-RELATED"/>
    <property type="match status" value="1"/>
</dbReference>
<keyword evidence="4" id="KW-1185">Reference proteome</keyword>
<dbReference type="InterPro" id="IPR038656">
    <property type="entry name" value="Peptidase_G1_sf"/>
</dbReference>
<proteinExistence type="predicted"/>
<name>A0A9Q0AJN7_9PEZI</name>
<reference evidence="3" key="1">
    <citation type="submission" date="2021-03" db="EMBL/GenBank/DDBJ databases">
        <title>Revisited historic fungal species revealed as producer of novel bioactive compounds through whole genome sequencing and comparative genomics.</title>
        <authorList>
            <person name="Vignolle G.A."/>
            <person name="Hochenegger N."/>
            <person name="Mach R.L."/>
            <person name="Mach-Aigner A.R."/>
            <person name="Javad Rahimi M."/>
            <person name="Salim K.A."/>
            <person name="Chan C.M."/>
            <person name="Lim L.B.L."/>
            <person name="Cai F."/>
            <person name="Druzhinina I.S."/>
            <person name="U'Ren J.M."/>
            <person name="Derntl C."/>
        </authorList>
    </citation>
    <scope>NUCLEOTIDE SEQUENCE</scope>
    <source>
        <strain evidence="3">TUCIM 5799</strain>
    </source>
</reference>
<dbReference type="AlphaFoldDB" id="A0A9Q0AJN7"/>
<keyword evidence="2" id="KW-0732">Signal</keyword>
<comment type="caution">
    <text evidence="3">The sequence shown here is derived from an EMBL/GenBank/DDBJ whole genome shotgun (WGS) entry which is preliminary data.</text>
</comment>
<dbReference type="EMBL" id="JAFIMR010000042">
    <property type="protein sequence ID" value="KAI1856801.1"/>
    <property type="molecule type" value="Genomic_DNA"/>
</dbReference>
<organism evidence="3 4">
    <name type="scientific">Neoarthrinium moseri</name>
    <dbReference type="NCBI Taxonomy" id="1658444"/>
    <lineage>
        <taxon>Eukaryota</taxon>
        <taxon>Fungi</taxon>
        <taxon>Dikarya</taxon>
        <taxon>Ascomycota</taxon>
        <taxon>Pezizomycotina</taxon>
        <taxon>Sordariomycetes</taxon>
        <taxon>Xylariomycetidae</taxon>
        <taxon>Amphisphaeriales</taxon>
        <taxon>Apiosporaceae</taxon>
        <taxon>Neoarthrinium</taxon>
    </lineage>
</organism>
<evidence type="ECO:0008006" key="5">
    <source>
        <dbReference type="Google" id="ProtNLM"/>
    </source>
</evidence>
<dbReference type="PANTHER" id="PTHR37536:SF1">
    <property type="entry name" value="ASPERGILLOPEPSIN, PUTAITVE (AFU_ORTHOLOGUE AFUA_7G01200)"/>
    <property type="match status" value="1"/>
</dbReference>
<evidence type="ECO:0000313" key="4">
    <source>
        <dbReference type="Proteomes" id="UP000829685"/>
    </source>
</evidence>
<evidence type="ECO:0000313" key="3">
    <source>
        <dbReference type="EMBL" id="KAI1856801.1"/>
    </source>
</evidence>
<evidence type="ECO:0000256" key="1">
    <source>
        <dbReference type="PIRSR" id="PIRSR600250-50"/>
    </source>
</evidence>
<sequence>MKALVSGIFILIRVLLAYADLEVTVVSGTSKGRPILLGSVTLERTQVRRGGNAPPYDVKGKRNSTGASGNWCGGLQHTPSTNKFTGISAYFAAPNLLSRPNTPYPQHAASWIGIDGASCQTALLQAGTTTSLDQNGTQTSNAWLEWIPDAAYTIPSFPLSPGDWMFVNISVLSSTSAQLVLENYSLGNTVTFNLINGTPLCQADTEWIVEDFSTNVGQVPFARFSDIWFEQCQARTTNGSVISIEGATIIALQNTGITPSCIAQEYDDQNFWCSSQG</sequence>
<dbReference type="Pfam" id="PF01828">
    <property type="entry name" value="Peptidase_A4"/>
    <property type="match status" value="1"/>
</dbReference>
<feature type="active site" description="Proton acceptor" evidence="1">
    <location>
        <position position="210"/>
    </location>
</feature>
<evidence type="ECO:0000256" key="2">
    <source>
        <dbReference type="SAM" id="SignalP"/>
    </source>
</evidence>
<dbReference type="InterPro" id="IPR000250">
    <property type="entry name" value="Peptidase_G1"/>
</dbReference>
<dbReference type="CDD" id="cd13426">
    <property type="entry name" value="Peptidase_G1"/>
    <property type="match status" value="1"/>
</dbReference>
<gene>
    <name evidence="3" type="ORF">JX265_011442</name>
</gene>
<dbReference type="InterPro" id="IPR013320">
    <property type="entry name" value="ConA-like_dom_sf"/>
</dbReference>
<protein>
    <recommendedName>
        <fullName evidence="5">Concanavalin A-like lectin/glucanase</fullName>
    </recommendedName>
</protein>
<dbReference type="GO" id="GO:0070007">
    <property type="term" value="F:glutamic-type endopeptidase activity"/>
    <property type="evidence" value="ECO:0007669"/>
    <property type="project" value="InterPro"/>
</dbReference>
<feature type="signal peptide" evidence="2">
    <location>
        <begin position="1"/>
        <end position="19"/>
    </location>
</feature>
<dbReference type="GO" id="GO:0006508">
    <property type="term" value="P:proteolysis"/>
    <property type="evidence" value="ECO:0007669"/>
    <property type="project" value="InterPro"/>
</dbReference>
<feature type="chain" id="PRO_5040273486" description="Concanavalin A-like lectin/glucanase" evidence="2">
    <location>
        <begin position="20"/>
        <end position="277"/>
    </location>
</feature>